<organism evidence="3 4">
    <name type="scientific">Halalkalibacter alkalisediminis</name>
    <dbReference type="NCBI Taxonomy" id="935616"/>
    <lineage>
        <taxon>Bacteria</taxon>
        <taxon>Bacillati</taxon>
        <taxon>Bacillota</taxon>
        <taxon>Bacilli</taxon>
        <taxon>Bacillales</taxon>
        <taxon>Bacillaceae</taxon>
        <taxon>Halalkalibacter</taxon>
    </lineage>
</organism>
<evidence type="ECO:0000256" key="1">
    <source>
        <dbReference type="ARBA" id="ARBA00007169"/>
    </source>
</evidence>
<evidence type="ECO:0000313" key="3">
    <source>
        <dbReference type="EMBL" id="MFC0562519.1"/>
    </source>
</evidence>
<gene>
    <name evidence="3" type="ORF">ACFFH4_27215</name>
</gene>
<dbReference type="InterPro" id="IPR029058">
    <property type="entry name" value="AB_hydrolase_fold"/>
</dbReference>
<feature type="domain" description="Thioesterase" evidence="2">
    <location>
        <begin position="2"/>
        <end position="218"/>
    </location>
</feature>
<dbReference type="EMBL" id="JBHLTR010000136">
    <property type="protein sequence ID" value="MFC0562519.1"/>
    <property type="molecule type" value="Genomic_DNA"/>
</dbReference>
<keyword evidence="4" id="KW-1185">Reference proteome</keyword>
<proteinExistence type="inferred from homology"/>
<protein>
    <submittedName>
        <fullName evidence="3">Thioesterase II family protein</fullName>
    </submittedName>
</protein>
<dbReference type="Gene3D" id="3.40.50.1820">
    <property type="entry name" value="alpha/beta hydrolase"/>
    <property type="match status" value="1"/>
</dbReference>
<name>A0ABV6NQ34_9BACI</name>
<evidence type="ECO:0000313" key="4">
    <source>
        <dbReference type="Proteomes" id="UP001589833"/>
    </source>
</evidence>
<dbReference type="Pfam" id="PF00975">
    <property type="entry name" value="Thioesterase"/>
    <property type="match status" value="1"/>
</dbReference>
<evidence type="ECO:0000259" key="2">
    <source>
        <dbReference type="Pfam" id="PF00975"/>
    </source>
</evidence>
<dbReference type="PANTHER" id="PTHR11487">
    <property type="entry name" value="THIOESTERASE"/>
    <property type="match status" value="1"/>
</dbReference>
<comment type="caution">
    <text evidence="3">The sequence shown here is derived from an EMBL/GenBank/DDBJ whole genome shotgun (WGS) entry which is preliminary data.</text>
</comment>
<dbReference type="PANTHER" id="PTHR11487:SF0">
    <property type="entry name" value="S-ACYL FATTY ACID SYNTHASE THIOESTERASE, MEDIUM CHAIN"/>
    <property type="match status" value="1"/>
</dbReference>
<dbReference type="InterPro" id="IPR012223">
    <property type="entry name" value="TEII"/>
</dbReference>
<dbReference type="RefSeq" id="WP_273847550.1">
    <property type="nucleotide sequence ID" value="NZ_JAQQWT010000028.1"/>
</dbReference>
<dbReference type="Proteomes" id="UP001589833">
    <property type="component" value="Unassembled WGS sequence"/>
</dbReference>
<sequence>MQLFCFHCAGGSSSMFRKWQFSGTDVIGLDLPGRGNRVNEPLFDQFDLAVEDLVNKVMRLRKSGQGWGVFGHSLGGLLAYEVSRRLQDHEFQCRIVSGINPIHQYRGEVKLLRQDDHTMIGMLADLGGLPEKYKNHPMFIKWFAPILRADLTLIKTFRYAADTSTVRTYVVNGLEDNLTRKMGVEHWKNVGLQDLTYQWVEGGHFSILQKSEVVERLFKSSTKAGVTS</sequence>
<comment type="similarity">
    <text evidence="1">Belongs to the thioesterase family.</text>
</comment>
<accession>A0ABV6NQ34</accession>
<dbReference type="InterPro" id="IPR001031">
    <property type="entry name" value="Thioesterase"/>
</dbReference>
<reference evidence="3 4" key="1">
    <citation type="submission" date="2024-09" db="EMBL/GenBank/DDBJ databases">
        <authorList>
            <person name="Sun Q."/>
            <person name="Mori K."/>
        </authorList>
    </citation>
    <scope>NUCLEOTIDE SEQUENCE [LARGE SCALE GENOMIC DNA]</scope>
    <source>
        <strain evidence="3 4">NCAIM B.02301</strain>
    </source>
</reference>
<dbReference type="SUPFAM" id="SSF53474">
    <property type="entry name" value="alpha/beta-Hydrolases"/>
    <property type="match status" value="1"/>
</dbReference>